<dbReference type="GO" id="GO:0043709">
    <property type="term" value="P:cell adhesion involved in single-species biofilm formation"/>
    <property type="evidence" value="ECO:0007669"/>
    <property type="project" value="TreeGrafter"/>
</dbReference>
<evidence type="ECO:0000256" key="1">
    <source>
        <dbReference type="SAM" id="SignalP"/>
    </source>
</evidence>
<dbReference type="InterPro" id="IPR036937">
    <property type="entry name" value="Adhesion_dom_fimbrial_sf"/>
</dbReference>
<evidence type="ECO:0000259" key="2">
    <source>
        <dbReference type="Pfam" id="PF00419"/>
    </source>
</evidence>
<reference evidence="5 6" key="1">
    <citation type="journal article" date="2015" name="Int. J. Syst. Evol. Microbiol.">
        <title>Erwinia iniecta sp. nov., isolated from Russian wheat aphids (Diuraphis noxia).</title>
        <authorList>
            <person name="Campillo T."/>
            <person name="Luna E."/>
            <person name="Portier P."/>
            <person name="Fischer-Le Saux M."/>
            <person name="Lapitan N."/>
            <person name="Tisserat N.A."/>
            <person name="Leach J.E."/>
        </authorList>
    </citation>
    <scope>NUCLEOTIDE SEQUENCE [LARGE SCALE GENOMIC DNA]</scope>
    <source>
        <strain evidence="3 6">B120</strain>
        <strain evidence="4 5">B149</strain>
    </source>
</reference>
<evidence type="ECO:0000313" key="4">
    <source>
        <dbReference type="EMBL" id="KOC94852.1"/>
    </source>
</evidence>
<feature type="signal peptide" evidence="1">
    <location>
        <begin position="1"/>
        <end position="20"/>
    </location>
</feature>
<evidence type="ECO:0000313" key="6">
    <source>
        <dbReference type="Proteomes" id="UP000037088"/>
    </source>
</evidence>
<dbReference type="OrthoDB" id="6522787at2"/>
<dbReference type="STRING" id="1560201.NG42_13255"/>
<evidence type="ECO:0000313" key="5">
    <source>
        <dbReference type="Proteomes" id="UP000036851"/>
    </source>
</evidence>
<dbReference type="GO" id="GO:0009289">
    <property type="term" value="C:pilus"/>
    <property type="evidence" value="ECO:0007669"/>
    <property type="project" value="InterPro"/>
</dbReference>
<sequence>MKISNFALVSLLLCAKCATAADSGFGNVNIHGVVIDAPCSISPGKDNLQLDFGQLSAAALQNGHESEPVDLDIELARCSADIQNKVRVTFKGTAFSDGLFSVAENNSSLGIAIRDHFGQQVINGQPVAWQRINDGDNVLHFTSVLKGRASPVITGPFQAQVLFYIEYN</sequence>
<organism evidence="4 5">
    <name type="scientific">Winslowiella iniecta</name>
    <dbReference type="NCBI Taxonomy" id="1560201"/>
    <lineage>
        <taxon>Bacteria</taxon>
        <taxon>Pseudomonadati</taxon>
        <taxon>Pseudomonadota</taxon>
        <taxon>Gammaproteobacteria</taxon>
        <taxon>Enterobacterales</taxon>
        <taxon>Erwiniaceae</taxon>
        <taxon>Winslowiella</taxon>
    </lineage>
</organism>
<dbReference type="InterPro" id="IPR000259">
    <property type="entry name" value="Adhesion_dom_fimbrial"/>
</dbReference>
<keyword evidence="1" id="KW-0732">Signal</keyword>
<dbReference type="EMBL" id="JRXF01000003">
    <property type="protein sequence ID" value="KOC94852.1"/>
    <property type="molecule type" value="Genomic_DNA"/>
</dbReference>
<dbReference type="RefSeq" id="WP_052899928.1">
    <property type="nucleotide sequence ID" value="NZ_JRXE01000017.1"/>
</dbReference>
<keyword evidence="6" id="KW-1185">Reference proteome</keyword>
<dbReference type="Proteomes" id="UP000037088">
    <property type="component" value="Unassembled WGS sequence"/>
</dbReference>
<dbReference type="Gene3D" id="2.60.40.1090">
    <property type="entry name" value="Fimbrial-type adhesion domain"/>
    <property type="match status" value="1"/>
</dbReference>
<dbReference type="PANTHER" id="PTHR33420:SF26">
    <property type="entry name" value="FIMBRIAL SUBUNIT"/>
    <property type="match status" value="1"/>
</dbReference>
<dbReference type="PATRIC" id="fig|1560201.3.peg.2823"/>
<protein>
    <recommendedName>
        <fullName evidence="2">Fimbrial-type adhesion domain-containing protein</fullName>
    </recommendedName>
</protein>
<dbReference type="SUPFAM" id="SSF49401">
    <property type="entry name" value="Bacterial adhesins"/>
    <property type="match status" value="1"/>
</dbReference>
<dbReference type="Pfam" id="PF00419">
    <property type="entry name" value="Fimbrial"/>
    <property type="match status" value="1"/>
</dbReference>
<name>A0A0L7THM2_9GAMM</name>
<comment type="caution">
    <text evidence="4">The sequence shown here is derived from an EMBL/GenBank/DDBJ whole genome shotgun (WGS) entry which is preliminary data.</text>
</comment>
<dbReference type="InterPro" id="IPR050263">
    <property type="entry name" value="Bact_Fimbrial_Adh_Pro"/>
</dbReference>
<gene>
    <name evidence="3" type="ORF">NG42_13255</name>
    <name evidence="4" type="ORF">NG43_03520</name>
</gene>
<proteinExistence type="predicted"/>
<accession>A0A0L7THM2</accession>
<dbReference type="Proteomes" id="UP000036851">
    <property type="component" value="Unassembled WGS sequence"/>
</dbReference>
<feature type="chain" id="PRO_5010427126" description="Fimbrial-type adhesion domain-containing protein" evidence="1">
    <location>
        <begin position="21"/>
        <end position="168"/>
    </location>
</feature>
<evidence type="ECO:0000313" key="3">
    <source>
        <dbReference type="EMBL" id="KOC89285.1"/>
    </source>
</evidence>
<dbReference type="EMBL" id="JRXE01000017">
    <property type="protein sequence ID" value="KOC89285.1"/>
    <property type="molecule type" value="Genomic_DNA"/>
</dbReference>
<feature type="domain" description="Fimbrial-type adhesion" evidence="2">
    <location>
        <begin position="29"/>
        <end position="167"/>
    </location>
</feature>
<dbReference type="PANTHER" id="PTHR33420">
    <property type="entry name" value="FIMBRIAL SUBUNIT ELFA-RELATED"/>
    <property type="match status" value="1"/>
</dbReference>
<dbReference type="InterPro" id="IPR008966">
    <property type="entry name" value="Adhesion_dom_sf"/>
</dbReference>
<dbReference type="AlphaFoldDB" id="A0A0L7THM2"/>